<organism evidence="9 10">
    <name type="scientific">Burkholderia cenocepacia</name>
    <dbReference type="NCBI Taxonomy" id="95486"/>
    <lineage>
        <taxon>Bacteria</taxon>
        <taxon>Pseudomonadati</taxon>
        <taxon>Pseudomonadota</taxon>
        <taxon>Betaproteobacteria</taxon>
        <taxon>Burkholderiales</taxon>
        <taxon>Burkholderiaceae</taxon>
        <taxon>Burkholderia</taxon>
        <taxon>Burkholderia cepacia complex</taxon>
    </lineage>
</organism>
<dbReference type="GO" id="GO:0009279">
    <property type="term" value="C:cell outer membrane"/>
    <property type="evidence" value="ECO:0007669"/>
    <property type="project" value="UniProtKB-SubCell"/>
</dbReference>
<dbReference type="EMBL" id="CP007784">
    <property type="protein sequence ID" value="AIO34666.1"/>
    <property type="molecule type" value="Genomic_DNA"/>
</dbReference>
<comment type="subcellular location">
    <subcellularLocation>
        <location evidence="1">Cell outer membrane</location>
        <topology evidence="1">Multi-pass membrane protein</topology>
    </subcellularLocation>
</comment>
<dbReference type="KEGG" id="bcen:DM39_4141"/>
<dbReference type="Proteomes" id="UP000029413">
    <property type="component" value="Chromosome 2"/>
</dbReference>
<keyword evidence="10" id="KW-1185">Reference proteome</keyword>
<evidence type="ECO:0000256" key="2">
    <source>
        <dbReference type="ARBA" id="ARBA00008163"/>
    </source>
</evidence>
<feature type="signal peptide" evidence="8">
    <location>
        <begin position="1"/>
        <end position="31"/>
    </location>
</feature>
<gene>
    <name evidence="9" type="ORF">DM39_4141</name>
</gene>
<dbReference type="GO" id="GO:0015483">
    <property type="term" value="F:long-chain fatty acid transporting porin activity"/>
    <property type="evidence" value="ECO:0007669"/>
    <property type="project" value="TreeGrafter"/>
</dbReference>
<dbReference type="SUPFAM" id="SSF56935">
    <property type="entry name" value="Porins"/>
    <property type="match status" value="1"/>
</dbReference>
<keyword evidence="4" id="KW-0812">Transmembrane</keyword>
<protein>
    <submittedName>
        <fullName evidence="9">Outer membrane beta-barrel domain protein</fullName>
    </submittedName>
</protein>
<keyword evidence="5 8" id="KW-0732">Signal</keyword>
<dbReference type="PANTHER" id="PTHR35093">
    <property type="entry name" value="OUTER MEMBRANE PROTEIN NMB0088-RELATED"/>
    <property type="match status" value="1"/>
</dbReference>
<dbReference type="PANTHER" id="PTHR35093:SF8">
    <property type="entry name" value="OUTER MEMBRANE PROTEIN NMB0088-RELATED"/>
    <property type="match status" value="1"/>
</dbReference>
<evidence type="ECO:0000256" key="3">
    <source>
        <dbReference type="ARBA" id="ARBA00022452"/>
    </source>
</evidence>
<keyword evidence="3" id="KW-1134">Transmembrane beta strand</keyword>
<reference evidence="9 10" key="1">
    <citation type="submission" date="2014-05" db="EMBL/GenBank/DDBJ databases">
        <authorList>
            <person name="Bishop-Lilly K.A."/>
            <person name="Broomall S.M."/>
            <person name="Chain P.S."/>
            <person name="Chertkov O."/>
            <person name="Coyne S.R."/>
            <person name="Daligault H.E."/>
            <person name="Davenport K.W."/>
            <person name="Erkkila T."/>
            <person name="Frey K.G."/>
            <person name="Gibbons H.S."/>
            <person name="Gu W."/>
            <person name="Jaissle J."/>
            <person name="Johnson S.L."/>
            <person name="Koroleva G.I."/>
            <person name="Ladner J.T."/>
            <person name="Lo C.-C."/>
            <person name="Minogue T.D."/>
            <person name="Munk C."/>
            <person name="Palacios G.F."/>
            <person name="Redden C.L."/>
            <person name="Rosenzweig C.N."/>
            <person name="Scholz M.B."/>
            <person name="Teshima H."/>
            <person name="Xu Y."/>
        </authorList>
    </citation>
    <scope>NUCLEOTIDE SEQUENCE [LARGE SCALE GENOMIC DNA]</scope>
    <source>
        <strain evidence="9 10">DDS 22E-1</strain>
    </source>
</reference>
<dbReference type="Gene3D" id="2.40.160.60">
    <property type="entry name" value="Outer membrane protein transport protein (OMPP1/FadL/TodX)"/>
    <property type="match status" value="1"/>
</dbReference>
<feature type="chain" id="PRO_5042871494" evidence="8">
    <location>
        <begin position="32"/>
        <end position="396"/>
    </location>
</feature>
<comment type="similarity">
    <text evidence="2">Belongs to the OmpP1/FadL family.</text>
</comment>
<proteinExistence type="inferred from homology"/>
<dbReference type="InterPro" id="IPR005017">
    <property type="entry name" value="OMPP1/FadL/TodX"/>
</dbReference>
<dbReference type="Pfam" id="PF03349">
    <property type="entry name" value="Toluene_X"/>
    <property type="match status" value="1"/>
</dbReference>
<accession>A0AAN0VP35</accession>
<evidence type="ECO:0000256" key="5">
    <source>
        <dbReference type="ARBA" id="ARBA00022729"/>
    </source>
</evidence>
<evidence type="ECO:0000256" key="1">
    <source>
        <dbReference type="ARBA" id="ARBA00004571"/>
    </source>
</evidence>
<sequence>MTNIRKACSPTFAVKAVAIAAFSFGATPSFAVDGAQLSSFGVIAGGMGGVSIALPQDSVSAANNPAGMGVVGSRFDFGIQSIEPQIDYEFGSASNHLHSGGVSAVPEGGFNIQINPRITFGVSIFGVGLAANYGSPALSIPGAQIAKSSLQAMAVAPTVTYKFNDENIIGLSLVLAYERFSAEGVILPDGSGGLTTVPSHGVSGAFGYGARIGYLWRPVPTFTLGAMIATTIRMGRLAGYDNDILAAGGGRIDVPPEYGIGVSYQPVPTVKLAADWLHISWSKTILGSAQTFSWKDQDVFRVGASYDISRSWTIRAGFSYANSTFNSTVVAQNFLTPINNGKTVSAGFTYRVNNKDEISALFEYGFPVNMHGTDASTGFNVRTTTEVIGITYGHKF</sequence>
<keyword evidence="7" id="KW-0998">Cell outer membrane</keyword>
<evidence type="ECO:0000256" key="8">
    <source>
        <dbReference type="SAM" id="SignalP"/>
    </source>
</evidence>
<evidence type="ECO:0000313" key="10">
    <source>
        <dbReference type="Proteomes" id="UP000029413"/>
    </source>
</evidence>
<dbReference type="AlphaFoldDB" id="A0AAN0VP35"/>
<evidence type="ECO:0000256" key="4">
    <source>
        <dbReference type="ARBA" id="ARBA00022692"/>
    </source>
</evidence>
<evidence type="ECO:0000313" key="9">
    <source>
        <dbReference type="EMBL" id="AIO34666.1"/>
    </source>
</evidence>
<keyword evidence="6" id="KW-0472">Membrane</keyword>
<evidence type="ECO:0000256" key="6">
    <source>
        <dbReference type="ARBA" id="ARBA00023136"/>
    </source>
</evidence>
<name>A0AAN0VP35_9BURK</name>
<evidence type="ECO:0000256" key="7">
    <source>
        <dbReference type="ARBA" id="ARBA00023237"/>
    </source>
</evidence>